<protein>
    <submittedName>
        <fullName evidence="2">Uncharacterized protein</fullName>
    </submittedName>
</protein>
<evidence type="ECO:0000313" key="3">
    <source>
        <dbReference type="Proteomes" id="UP000489961"/>
    </source>
</evidence>
<evidence type="ECO:0000313" key="2">
    <source>
        <dbReference type="EMBL" id="CAB1221761.1"/>
    </source>
</evidence>
<sequence length="120" mass="14034">MEGNSNPSKKSVITPSEPLFDSMNQTPVKHTLINAESCDTQSRACMEQALSDPIARIPNQFKSAYHKFQYYHQKKYLRQVNYFAQLAFLIYFWADYAEIAGCRNSFWHNSNHGYLEWLNT</sequence>
<dbReference type="AlphaFoldDB" id="A0A811GDM7"/>
<organism evidence="2 3">
    <name type="scientific">Acinetobacter bouvetii</name>
    <dbReference type="NCBI Taxonomy" id="202951"/>
    <lineage>
        <taxon>Bacteria</taxon>
        <taxon>Pseudomonadati</taxon>
        <taxon>Pseudomonadota</taxon>
        <taxon>Gammaproteobacteria</taxon>
        <taxon>Moraxellales</taxon>
        <taxon>Moraxellaceae</taxon>
        <taxon>Acinetobacter</taxon>
    </lineage>
</organism>
<dbReference type="RefSeq" id="WP_254592253.1">
    <property type="nucleotide sequence ID" value="NZ_CADDTS010000048.1"/>
</dbReference>
<feature type="compositionally biased region" description="Polar residues" evidence="1">
    <location>
        <begin position="1"/>
        <end position="14"/>
    </location>
</feature>
<name>A0A811GDM7_9GAMM</name>
<reference evidence="2 3" key="1">
    <citation type="submission" date="2020-02" db="EMBL/GenBank/DDBJ databases">
        <authorList>
            <person name="Chaudhuri R."/>
        </authorList>
    </citation>
    <scope>NUCLEOTIDE SEQUENCE [LARGE SCALE GENOMIC DNA]</scope>
    <source>
        <strain evidence="2">SFB21</strain>
    </source>
</reference>
<dbReference type="Proteomes" id="UP000489961">
    <property type="component" value="Unassembled WGS sequence"/>
</dbReference>
<evidence type="ECO:0000256" key="1">
    <source>
        <dbReference type="SAM" id="MobiDB-lite"/>
    </source>
</evidence>
<feature type="region of interest" description="Disordered" evidence="1">
    <location>
        <begin position="1"/>
        <end position="20"/>
    </location>
</feature>
<accession>A0A811GDM7</accession>
<dbReference type="EMBL" id="CADDTS010000048">
    <property type="protein sequence ID" value="CAB1221761.1"/>
    <property type="molecule type" value="Genomic_DNA"/>
</dbReference>
<proteinExistence type="predicted"/>
<comment type="caution">
    <text evidence="2">The sequence shown here is derived from an EMBL/GenBank/DDBJ whole genome shotgun (WGS) entry which is preliminary data.</text>
</comment>
<gene>
    <name evidence="2" type="ORF">SFB21_2975</name>
</gene>